<protein>
    <submittedName>
        <fullName evidence="1 3">Uncharacterized protein</fullName>
    </submittedName>
</protein>
<proteinExistence type="predicted"/>
<gene>
    <name evidence="1" type="ORF">HPLM_LOCUS21355</name>
</gene>
<evidence type="ECO:0000313" key="2">
    <source>
        <dbReference type="Proteomes" id="UP000268014"/>
    </source>
</evidence>
<reference evidence="3" key="1">
    <citation type="submission" date="2017-02" db="UniProtKB">
        <authorList>
            <consortium name="WormBaseParasite"/>
        </authorList>
    </citation>
    <scope>IDENTIFICATION</scope>
</reference>
<reference evidence="1 2" key="2">
    <citation type="submission" date="2018-11" db="EMBL/GenBank/DDBJ databases">
        <authorList>
            <consortium name="Pathogen Informatics"/>
        </authorList>
    </citation>
    <scope>NUCLEOTIDE SEQUENCE [LARGE SCALE GENOMIC DNA]</scope>
    <source>
        <strain evidence="1 2">MHpl1</strain>
    </source>
</reference>
<keyword evidence="2" id="KW-1185">Reference proteome</keyword>
<sequence>MSSLNIFDPLQSIFEALQRNSIASLQSSEGYSASCENNH</sequence>
<evidence type="ECO:0000313" key="1">
    <source>
        <dbReference type="EMBL" id="VDO89416.1"/>
    </source>
</evidence>
<accession>A0A0N4XAH1</accession>
<dbReference type="Proteomes" id="UP000268014">
    <property type="component" value="Unassembled WGS sequence"/>
</dbReference>
<dbReference type="WBParaSite" id="HPLM_0002136601-mRNA-1">
    <property type="protein sequence ID" value="HPLM_0002136601-mRNA-1"/>
    <property type="gene ID" value="HPLM_0002136601"/>
</dbReference>
<evidence type="ECO:0000313" key="3">
    <source>
        <dbReference type="WBParaSite" id="HPLM_0002136601-mRNA-1"/>
    </source>
</evidence>
<dbReference type="AlphaFoldDB" id="A0A0N4XAH1"/>
<dbReference type="EMBL" id="UZAF01023310">
    <property type="protein sequence ID" value="VDO89416.1"/>
    <property type="molecule type" value="Genomic_DNA"/>
</dbReference>
<name>A0A0N4XAH1_HAEPC</name>
<organism evidence="3">
    <name type="scientific">Haemonchus placei</name>
    <name type="common">Barber's pole worm</name>
    <dbReference type="NCBI Taxonomy" id="6290"/>
    <lineage>
        <taxon>Eukaryota</taxon>
        <taxon>Metazoa</taxon>
        <taxon>Ecdysozoa</taxon>
        <taxon>Nematoda</taxon>
        <taxon>Chromadorea</taxon>
        <taxon>Rhabditida</taxon>
        <taxon>Rhabditina</taxon>
        <taxon>Rhabditomorpha</taxon>
        <taxon>Strongyloidea</taxon>
        <taxon>Trichostrongylidae</taxon>
        <taxon>Haemonchus</taxon>
    </lineage>
</organism>